<evidence type="ECO:0000256" key="2">
    <source>
        <dbReference type="ARBA" id="ARBA00022448"/>
    </source>
</evidence>
<feature type="transmembrane region" description="Helical" evidence="8">
    <location>
        <begin position="171"/>
        <end position="193"/>
    </location>
</feature>
<evidence type="ECO:0000256" key="1">
    <source>
        <dbReference type="ARBA" id="ARBA00004429"/>
    </source>
</evidence>
<evidence type="ECO:0000259" key="9">
    <source>
        <dbReference type="PROSITE" id="PS50928"/>
    </source>
</evidence>
<dbReference type="SUPFAM" id="SSF161098">
    <property type="entry name" value="MetI-like"/>
    <property type="match status" value="1"/>
</dbReference>
<dbReference type="InterPro" id="IPR035906">
    <property type="entry name" value="MetI-like_sf"/>
</dbReference>
<evidence type="ECO:0000256" key="5">
    <source>
        <dbReference type="ARBA" id="ARBA00022692"/>
    </source>
</evidence>
<dbReference type="RefSeq" id="WP_407339784.1">
    <property type="nucleotide sequence ID" value="NZ_CP136862.1"/>
</dbReference>
<evidence type="ECO:0000256" key="3">
    <source>
        <dbReference type="ARBA" id="ARBA00022475"/>
    </source>
</evidence>
<evidence type="ECO:0000313" key="10">
    <source>
        <dbReference type="EMBL" id="WOJ90337.1"/>
    </source>
</evidence>
<evidence type="ECO:0000256" key="7">
    <source>
        <dbReference type="ARBA" id="ARBA00023136"/>
    </source>
</evidence>
<evidence type="ECO:0000256" key="6">
    <source>
        <dbReference type="ARBA" id="ARBA00022989"/>
    </source>
</evidence>
<dbReference type="InterPro" id="IPR050366">
    <property type="entry name" value="BP-dependent_transpt_permease"/>
</dbReference>
<reference evidence="10 11" key="1">
    <citation type="submission" date="2023-10" db="EMBL/GenBank/DDBJ databases">
        <title>Novel methanotroph of the genus Methylocapsa from a subarctic wetland.</title>
        <authorList>
            <person name="Belova S.E."/>
            <person name="Oshkin I.Y."/>
            <person name="Miroshnikov K."/>
            <person name="Dedysh S.N."/>
        </authorList>
    </citation>
    <scope>NUCLEOTIDE SEQUENCE [LARGE SCALE GENOMIC DNA]</scope>
    <source>
        <strain evidence="10 11">RX1</strain>
    </source>
</reference>
<dbReference type="Proteomes" id="UP001626536">
    <property type="component" value="Chromosome"/>
</dbReference>
<dbReference type="PANTHER" id="PTHR43386:SF2">
    <property type="entry name" value="OLIGOPEPTIDE TRANSPORT SYSTEM PERMEASE PROTEIN OPPC"/>
    <property type="match status" value="1"/>
</dbReference>
<accession>A0ABZ0HSR0</accession>
<protein>
    <submittedName>
        <fullName evidence="10">ABC transporter permease subunit</fullName>
    </submittedName>
</protein>
<keyword evidence="6 8" id="KW-1133">Transmembrane helix</keyword>
<sequence>MNRSEPSPEPQPSRLFFSPRGAGKGSVRVSLAVLASITLLCLLGPLVSPHPYDRVYRDYVLVGPSLSPHPSAAEIDQAVDEIARRMHAQIEIQSLDGEALQATLAGDKPIDARALRAFERSDIFSAPRIIGREDEGRRLRIEASLKPMFFLFGTDANGRDLLTRILIAGRVSLSVGLLASLVALLIGVGYGAIAGYAGGGADALMMRLVEIIYALPFIFFVIVLVMVFGRHFALIFVAIGAVEWLDMARIVRGQTLSIKRKDYVAAAEALGATPAAILRRHVVPNAAGPIIAYLALLIPRVILLESFVSFLGLGVQEPLTSWGVLIADGARNIQSAVHLLIFPAIFLGATLGALQSLGNSWRDSFDARSN</sequence>
<proteinExistence type="inferred from homology"/>
<gene>
    <name evidence="10" type="ORF">RZS28_03285</name>
</gene>
<keyword evidence="7 8" id="KW-0472">Membrane</keyword>
<keyword evidence="11" id="KW-1185">Reference proteome</keyword>
<feature type="transmembrane region" description="Helical" evidence="8">
    <location>
        <begin position="213"/>
        <end position="242"/>
    </location>
</feature>
<organism evidence="10 11">
    <name type="scientific">Methylocapsa polymorpha</name>
    <dbReference type="NCBI Taxonomy" id="3080828"/>
    <lineage>
        <taxon>Bacteria</taxon>
        <taxon>Pseudomonadati</taxon>
        <taxon>Pseudomonadota</taxon>
        <taxon>Alphaproteobacteria</taxon>
        <taxon>Hyphomicrobiales</taxon>
        <taxon>Beijerinckiaceae</taxon>
        <taxon>Methylocapsa</taxon>
    </lineage>
</organism>
<comment type="similarity">
    <text evidence="8">Belongs to the binding-protein-dependent transport system permease family.</text>
</comment>
<keyword evidence="2 8" id="KW-0813">Transport</keyword>
<name>A0ABZ0HSR0_9HYPH</name>
<dbReference type="InterPro" id="IPR000515">
    <property type="entry name" value="MetI-like"/>
</dbReference>
<dbReference type="PANTHER" id="PTHR43386">
    <property type="entry name" value="OLIGOPEPTIDE TRANSPORT SYSTEM PERMEASE PROTEIN APPC"/>
    <property type="match status" value="1"/>
</dbReference>
<dbReference type="CDD" id="cd06261">
    <property type="entry name" value="TM_PBP2"/>
    <property type="match status" value="1"/>
</dbReference>
<keyword evidence="3" id="KW-1003">Cell membrane</keyword>
<evidence type="ECO:0000313" key="11">
    <source>
        <dbReference type="Proteomes" id="UP001626536"/>
    </source>
</evidence>
<comment type="subcellular location">
    <subcellularLocation>
        <location evidence="1">Cell inner membrane</location>
        <topology evidence="1">Multi-pass membrane protein</topology>
    </subcellularLocation>
    <subcellularLocation>
        <location evidence="8">Cell membrane</location>
        <topology evidence="8">Multi-pass membrane protein</topology>
    </subcellularLocation>
</comment>
<evidence type="ECO:0000256" key="8">
    <source>
        <dbReference type="RuleBase" id="RU363032"/>
    </source>
</evidence>
<feature type="transmembrane region" description="Helical" evidence="8">
    <location>
        <begin position="27"/>
        <end position="47"/>
    </location>
</feature>
<keyword evidence="5 8" id="KW-0812">Transmembrane</keyword>
<dbReference type="Gene3D" id="1.10.3720.10">
    <property type="entry name" value="MetI-like"/>
    <property type="match status" value="1"/>
</dbReference>
<evidence type="ECO:0000256" key="4">
    <source>
        <dbReference type="ARBA" id="ARBA00022519"/>
    </source>
</evidence>
<feature type="transmembrane region" description="Helical" evidence="8">
    <location>
        <begin position="335"/>
        <end position="354"/>
    </location>
</feature>
<feature type="transmembrane region" description="Helical" evidence="8">
    <location>
        <begin position="290"/>
        <end position="315"/>
    </location>
</feature>
<dbReference type="PROSITE" id="PS50928">
    <property type="entry name" value="ABC_TM1"/>
    <property type="match status" value="1"/>
</dbReference>
<dbReference type="Pfam" id="PF00528">
    <property type="entry name" value="BPD_transp_1"/>
    <property type="match status" value="1"/>
</dbReference>
<keyword evidence="4" id="KW-0997">Cell inner membrane</keyword>
<feature type="domain" description="ABC transmembrane type-1" evidence="9">
    <location>
        <begin position="169"/>
        <end position="358"/>
    </location>
</feature>
<dbReference type="EMBL" id="CP136862">
    <property type="protein sequence ID" value="WOJ90337.1"/>
    <property type="molecule type" value="Genomic_DNA"/>
</dbReference>